<sequence>MSGGQVGVTVLDRTAGGRVDRVPAPVGQLGVHACLSSLRGPATGPGTLPGPDLSNVHKVESIPLKGAPESPGGLRAAKFRPMAPTTPSTPDTPPSRRIDLSAPPEPYLSFWRERRVCTLTTLRPDGTPHVVPVGVTYDPEARVARVLARKTSRKVAHVLAAAGTEGPGARVAVCQFEGRRWATLEGLAEIRTDPAEIAEAERRYEERYGRRPSPNPDRVLIEISLTAALGKV</sequence>
<dbReference type="GO" id="GO:0016627">
    <property type="term" value="F:oxidoreductase activity, acting on the CH-CH group of donors"/>
    <property type="evidence" value="ECO:0007669"/>
    <property type="project" value="TreeGrafter"/>
</dbReference>
<dbReference type="AlphaFoldDB" id="A0A5P2BNR6"/>
<dbReference type="InterPro" id="IPR052019">
    <property type="entry name" value="F420H2_bilvrd_red/Heme_oxyg"/>
</dbReference>
<feature type="domain" description="Pyridoxamine 5'-phosphate oxidase N-terminal" evidence="3">
    <location>
        <begin position="108"/>
        <end position="227"/>
    </location>
</feature>
<proteinExistence type="predicted"/>
<name>A0A5P2BNR6_STRVZ</name>
<dbReference type="InterPro" id="IPR012349">
    <property type="entry name" value="Split_barrel_FMN-bd"/>
</dbReference>
<dbReference type="SUPFAM" id="SSF50475">
    <property type="entry name" value="FMN-binding split barrel"/>
    <property type="match status" value="1"/>
</dbReference>
<dbReference type="PANTHER" id="PTHR35176:SF1">
    <property type="entry name" value="F420H(2)-DEPENDENT BILIVERDIN REDUCTASE"/>
    <property type="match status" value="1"/>
</dbReference>
<feature type="region of interest" description="Disordered" evidence="2">
    <location>
        <begin position="64"/>
        <end position="101"/>
    </location>
</feature>
<dbReference type="EMBL" id="CP029193">
    <property type="protein sequence ID" value="QES31620.1"/>
    <property type="molecule type" value="Genomic_DNA"/>
</dbReference>
<dbReference type="GO" id="GO:0070967">
    <property type="term" value="F:coenzyme F420 binding"/>
    <property type="evidence" value="ECO:0007669"/>
    <property type="project" value="TreeGrafter"/>
</dbReference>
<dbReference type="PANTHER" id="PTHR35176">
    <property type="entry name" value="HEME OXYGENASE HI_0854-RELATED"/>
    <property type="match status" value="1"/>
</dbReference>
<dbReference type="Pfam" id="PF01243">
    <property type="entry name" value="PNPOx_N"/>
    <property type="match status" value="1"/>
</dbReference>
<keyword evidence="1" id="KW-0560">Oxidoreductase</keyword>
<keyword evidence="5" id="KW-1185">Reference proteome</keyword>
<protein>
    <submittedName>
        <fullName evidence="4">Nitrilase</fullName>
    </submittedName>
</protein>
<dbReference type="OrthoDB" id="4551790at2"/>
<reference evidence="4 5" key="1">
    <citation type="submission" date="2018-05" db="EMBL/GenBank/DDBJ databases">
        <title>Streptomyces venezuelae.</title>
        <authorList>
            <person name="Kim W."/>
            <person name="Lee N."/>
            <person name="Cho B.-K."/>
        </authorList>
    </citation>
    <scope>NUCLEOTIDE SEQUENCE [LARGE SCALE GENOMIC DNA]</scope>
    <source>
        <strain evidence="4 5">ATCC 14583</strain>
    </source>
</reference>
<dbReference type="Gene3D" id="2.30.110.10">
    <property type="entry name" value="Electron Transport, Fmn-binding Protein, Chain A"/>
    <property type="match status" value="1"/>
</dbReference>
<organism evidence="4 5">
    <name type="scientific">Streptomyces venezuelae</name>
    <dbReference type="NCBI Taxonomy" id="54571"/>
    <lineage>
        <taxon>Bacteria</taxon>
        <taxon>Bacillati</taxon>
        <taxon>Actinomycetota</taxon>
        <taxon>Actinomycetes</taxon>
        <taxon>Kitasatosporales</taxon>
        <taxon>Streptomycetaceae</taxon>
        <taxon>Streptomyces</taxon>
    </lineage>
</organism>
<evidence type="ECO:0000259" key="3">
    <source>
        <dbReference type="Pfam" id="PF01243"/>
    </source>
</evidence>
<accession>A0A5P2BNR6</accession>
<evidence type="ECO:0000256" key="2">
    <source>
        <dbReference type="SAM" id="MobiDB-lite"/>
    </source>
</evidence>
<evidence type="ECO:0000313" key="4">
    <source>
        <dbReference type="EMBL" id="QES31620.1"/>
    </source>
</evidence>
<evidence type="ECO:0000313" key="5">
    <source>
        <dbReference type="Proteomes" id="UP000323046"/>
    </source>
</evidence>
<dbReference type="InterPro" id="IPR011576">
    <property type="entry name" value="Pyridox_Oxase_N"/>
</dbReference>
<dbReference type="Proteomes" id="UP000323046">
    <property type="component" value="Chromosome"/>
</dbReference>
<evidence type="ECO:0000256" key="1">
    <source>
        <dbReference type="ARBA" id="ARBA00023002"/>
    </source>
</evidence>
<gene>
    <name evidence="4" type="ORF">DEJ47_19840</name>
</gene>
<dbReference type="GO" id="GO:0005829">
    <property type="term" value="C:cytosol"/>
    <property type="evidence" value="ECO:0007669"/>
    <property type="project" value="TreeGrafter"/>
</dbReference>